<dbReference type="InterPro" id="IPR042274">
    <property type="entry name" value="YycH/YycI_2"/>
</dbReference>
<dbReference type="InterPro" id="IPR018604">
    <property type="entry name" value="YycI-like"/>
</dbReference>
<keyword evidence="1" id="KW-0812">Transmembrane</keyword>
<evidence type="ECO:0000313" key="4">
    <source>
        <dbReference type="Proteomes" id="UP001646157"/>
    </source>
</evidence>
<gene>
    <name evidence="3" type="ORF">JOC86_001649</name>
</gene>
<dbReference type="Proteomes" id="UP001646157">
    <property type="component" value="Unassembled WGS sequence"/>
</dbReference>
<keyword evidence="4" id="KW-1185">Reference proteome</keyword>
<feature type="transmembrane region" description="Helical" evidence="1">
    <location>
        <begin position="6"/>
        <end position="26"/>
    </location>
</feature>
<dbReference type="Gene3D" id="3.30.310.160">
    <property type="entry name" value="YycH protein, domain 2"/>
    <property type="match status" value="1"/>
</dbReference>
<sequence length="268" mass="31217">MDWSKTKSIFIVVFLVLDIFLLSLFIQKLSDNKIGLFVQTSTEKQLAADNIVYPQLPKTTKEEPRITAKPKAFTEEDLKTLKGQEAEMINNNTTIYSHLDKPYVLGEKFDKDEFNNFIKSFTFEGGEYEFWKYDEKNMKVIYYQSYKDRPLFMNFNGEITLNLNENKEIVSYKQTMLTSFDKIGDKEPVLLPIKAIEILRDSKKIPSDSEIIKYGLGYSTWIPLAESQVLSPTWHFIVEKDGKKEDLFINAIEGKVIEVENQNKEKLE</sequence>
<feature type="domain" description="Regulatory protein YycH-like" evidence="2">
    <location>
        <begin position="39"/>
        <end position="252"/>
    </location>
</feature>
<evidence type="ECO:0000256" key="1">
    <source>
        <dbReference type="SAM" id="Phobius"/>
    </source>
</evidence>
<keyword evidence="1" id="KW-1133">Transmembrane helix</keyword>
<organism evidence="3 4">
    <name type="scientific">Rossellomorea pakistanensis</name>
    <dbReference type="NCBI Taxonomy" id="992288"/>
    <lineage>
        <taxon>Bacteria</taxon>
        <taxon>Bacillati</taxon>
        <taxon>Bacillota</taxon>
        <taxon>Bacilli</taxon>
        <taxon>Bacillales</taxon>
        <taxon>Bacillaceae</taxon>
        <taxon>Rossellomorea</taxon>
    </lineage>
</organism>
<accession>A0ABS2NB69</accession>
<dbReference type="Pfam" id="PF09648">
    <property type="entry name" value="YycI"/>
    <property type="match status" value="1"/>
</dbReference>
<keyword evidence="1" id="KW-0472">Membrane</keyword>
<name>A0ABS2NB69_9BACI</name>
<dbReference type="EMBL" id="JAFBDZ010000002">
    <property type="protein sequence ID" value="MBM7585107.1"/>
    <property type="molecule type" value="Genomic_DNA"/>
</dbReference>
<evidence type="ECO:0000259" key="2">
    <source>
        <dbReference type="Pfam" id="PF09648"/>
    </source>
</evidence>
<proteinExistence type="predicted"/>
<evidence type="ECO:0000313" key="3">
    <source>
        <dbReference type="EMBL" id="MBM7585107.1"/>
    </source>
</evidence>
<comment type="caution">
    <text evidence="3">The sequence shown here is derived from an EMBL/GenBank/DDBJ whole genome shotgun (WGS) entry which is preliminary data.</text>
</comment>
<dbReference type="RefSeq" id="WP_205170357.1">
    <property type="nucleotide sequence ID" value="NZ_JAFBDZ010000002.1"/>
</dbReference>
<protein>
    <submittedName>
        <fullName evidence="3">Regulatory protein YycI of two-component signal transduction system YycFG</fullName>
    </submittedName>
</protein>
<reference evidence="3 4" key="1">
    <citation type="submission" date="2021-01" db="EMBL/GenBank/DDBJ databases">
        <title>Genomic Encyclopedia of Type Strains, Phase IV (KMG-IV): sequencing the most valuable type-strain genomes for metagenomic binning, comparative biology and taxonomic classification.</title>
        <authorList>
            <person name="Goeker M."/>
        </authorList>
    </citation>
    <scope>NUCLEOTIDE SEQUENCE [LARGE SCALE GENOMIC DNA]</scope>
    <source>
        <strain evidence="3 4">DSM 24834</strain>
    </source>
</reference>